<dbReference type="Gene3D" id="1.10.357.10">
    <property type="entry name" value="Tetracycline Repressor, domain 2"/>
    <property type="match status" value="1"/>
</dbReference>
<proteinExistence type="predicted"/>
<protein>
    <submittedName>
        <fullName evidence="1">Uncharacterized protein</fullName>
    </submittedName>
</protein>
<gene>
    <name evidence="1" type="ORF">GCM10025863_25850</name>
</gene>
<keyword evidence="2" id="KW-1185">Reference proteome</keyword>
<evidence type="ECO:0000313" key="2">
    <source>
        <dbReference type="Proteomes" id="UP001321543"/>
    </source>
</evidence>
<accession>A0ABN6X5J9</accession>
<organism evidence="1 2">
    <name type="scientific">Microbacterium suwonense</name>
    <dbReference type="NCBI Taxonomy" id="683047"/>
    <lineage>
        <taxon>Bacteria</taxon>
        <taxon>Bacillati</taxon>
        <taxon>Actinomycetota</taxon>
        <taxon>Actinomycetes</taxon>
        <taxon>Micrococcales</taxon>
        <taxon>Microbacteriaceae</taxon>
        <taxon>Microbacterium</taxon>
    </lineage>
</organism>
<dbReference type="Proteomes" id="UP001321543">
    <property type="component" value="Chromosome"/>
</dbReference>
<sequence>MDTPAPADFAGVGFWPQVDRMLTDLGALTVSDRALGLLGSIFYLPAAGGVDARTALLEVVRIWVGDVLRVGVESGAVRDDLPTDLLAAAVFGMLRGLDEWALGAAPPGPRNVDAESAASAASAPGILLRAMLEPPARADLARDGTHRPTSPVPM</sequence>
<dbReference type="InterPro" id="IPR036271">
    <property type="entry name" value="Tet_transcr_reg_TetR-rel_C_sf"/>
</dbReference>
<reference evidence="2" key="1">
    <citation type="journal article" date="2019" name="Int. J. Syst. Evol. Microbiol.">
        <title>The Global Catalogue of Microorganisms (GCM) 10K type strain sequencing project: providing services to taxonomists for standard genome sequencing and annotation.</title>
        <authorList>
            <consortium name="The Broad Institute Genomics Platform"/>
            <consortium name="The Broad Institute Genome Sequencing Center for Infectious Disease"/>
            <person name="Wu L."/>
            <person name="Ma J."/>
        </authorList>
    </citation>
    <scope>NUCLEOTIDE SEQUENCE [LARGE SCALE GENOMIC DNA]</scope>
    <source>
        <strain evidence="2">NBRC 106310</strain>
    </source>
</reference>
<name>A0ABN6X5J9_9MICO</name>
<dbReference type="EMBL" id="AP027728">
    <property type="protein sequence ID" value="BDZ39971.1"/>
    <property type="molecule type" value="Genomic_DNA"/>
</dbReference>
<evidence type="ECO:0000313" key="1">
    <source>
        <dbReference type="EMBL" id="BDZ39971.1"/>
    </source>
</evidence>
<dbReference type="SUPFAM" id="SSF48498">
    <property type="entry name" value="Tetracyclin repressor-like, C-terminal domain"/>
    <property type="match status" value="1"/>
</dbReference>